<dbReference type="Pfam" id="PF07702">
    <property type="entry name" value="UTRA"/>
    <property type="match status" value="1"/>
</dbReference>
<evidence type="ECO:0000256" key="3">
    <source>
        <dbReference type="ARBA" id="ARBA00023163"/>
    </source>
</evidence>
<evidence type="ECO:0000256" key="1">
    <source>
        <dbReference type="ARBA" id="ARBA00023015"/>
    </source>
</evidence>
<evidence type="ECO:0000313" key="4">
    <source>
        <dbReference type="EMBL" id="GCB92550.1"/>
    </source>
</evidence>
<dbReference type="eggNOG" id="COG2188">
    <property type="taxonomic scope" value="Bacteria"/>
</dbReference>
<evidence type="ECO:0000313" key="5">
    <source>
        <dbReference type="Proteomes" id="UP000288351"/>
    </source>
</evidence>
<dbReference type="InterPro" id="IPR028978">
    <property type="entry name" value="Chorismate_lyase_/UTRA_dom_sf"/>
</dbReference>
<dbReference type="Proteomes" id="UP000288351">
    <property type="component" value="Unassembled WGS sequence"/>
</dbReference>
<name>A0A059W029_STRNR</name>
<dbReference type="EMBL" id="BHXC01000006">
    <property type="protein sequence ID" value="GCB92550.1"/>
    <property type="molecule type" value="Genomic_DNA"/>
</dbReference>
<dbReference type="Gene3D" id="3.40.1410.10">
    <property type="entry name" value="Chorismate lyase-like"/>
    <property type="match status" value="1"/>
</dbReference>
<dbReference type="PRINTS" id="PR00035">
    <property type="entry name" value="HTHGNTR"/>
</dbReference>
<dbReference type="GO" id="GO:0045892">
    <property type="term" value="P:negative regulation of DNA-templated transcription"/>
    <property type="evidence" value="ECO:0007669"/>
    <property type="project" value="TreeGrafter"/>
</dbReference>
<dbReference type="SMART" id="SM00345">
    <property type="entry name" value="HTH_GNTR"/>
    <property type="match status" value="1"/>
</dbReference>
<keyword evidence="2" id="KW-0238">DNA-binding</keyword>
<dbReference type="GO" id="GO:0003700">
    <property type="term" value="F:DNA-binding transcription factor activity"/>
    <property type="evidence" value="ECO:0007669"/>
    <property type="project" value="InterPro"/>
</dbReference>
<dbReference type="Pfam" id="PF00392">
    <property type="entry name" value="GntR"/>
    <property type="match status" value="1"/>
</dbReference>
<proteinExistence type="predicted"/>
<comment type="caution">
    <text evidence="4">The sequence shown here is derived from an EMBL/GenBank/DDBJ whole genome shotgun (WGS) entry which is preliminary data.</text>
</comment>
<accession>A0A059W029</accession>
<dbReference type="PANTHER" id="PTHR44846:SF17">
    <property type="entry name" value="GNTR-FAMILY TRANSCRIPTIONAL REGULATOR"/>
    <property type="match status" value="1"/>
</dbReference>
<dbReference type="PANTHER" id="PTHR44846">
    <property type="entry name" value="MANNOSYL-D-GLYCERATE TRANSPORT/METABOLISM SYSTEM REPRESSOR MNGR-RELATED"/>
    <property type="match status" value="1"/>
</dbReference>
<organism evidence="4 5">
    <name type="scientific">Streptomyces noursei</name>
    <name type="common">Streptomyces albulus</name>
    <dbReference type="NCBI Taxonomy" id="1971"/>
    <lineage>
        <taxon>Bacteria</taxon>
        <taxon>Bacillati</taxon>
        <taxon>Actinomycetota</taxon>
        <taxon>Actinomycetes</taxon>
        <taxon>Kitasatosporales</taxon>
        <taxon>Streptomycetaceae</taxon>
        <taxon>Streptomyces</taxon>
    </lineage>
</organism>
<dbReference type="InterPro" id="IPR036388">
    <property type="entry name" value="WH-like_DNA-bd_sf"/>
</dbReference>
<reference evidence="4 5" key="1">
    <citation type="journal article" date="2019" name="Microbiol. Resour. Announc.">
        <title>Draft Genome Sequence of the Most Traditional epsilon-Poly-l-Lysine Producer, Streptomyces albulus NBRC14147.</title>
        <authorList>
            <person name="Yamanaka K."/>
            <person name="Hamano Y."/>
        </authorList>
    </citation>
    <scope>NUCLEOTIDE SEQUENCE [LARGE SCALE GENOMIC DNA]</scope>
    <source>
        <strain evidence="4 5">NBRC 14147</strain>
    </source>
</reference>
<dbReference type="InterPro" id="IPR036390">
    <property type="entry name" value="WH_DNA-bd_sf"/>
</dbReference>
<sequence>MAVAYERIADELRTAIRAGRLGPGERLPAETKLAERFGRSVPTVREALRALQDEGLLEKRHGVGNFVRCRRTLARRTNLRHQWEKDRARAPLERRAQTGATEHDTGLHVEDLVFRARYREVAAPAGVAEVLGVPEGTALLERRYRTRCAVEHAPFSLVTSYLVRDMIAGNPALLDEREEPWPGGSQSQLYSVGIEVDRVEEHVTARPPTPEEADELELPPGTSVLVLRKVSYATDRRVVDVSDVILPGDRTELLFTTPLERW</sequence>
<dbReference type="InterPro" id="IPR011663">
    <property type="entry name" value="UTRA"/>
</dbReference>
<keyword evidence="1" id="KW-0805">Transcription regulation</keyword>
<dbReference type="SMART" id="SM00866">
    <property type="entry name" value="UTRA"/>
    <property type="match status" value="1"/>
</dbReference>
<evidence type="ECO:0000256" key="2">
    <source>
        <dbReference type="ARBA" id="ARBA00023125"/>
    </source>
</evidence>
<dbReference type="Gene3D" id="1.10.10.10">
    <property type="entry name" value="Winged helix-like DNA-binding domain superfamily/Winged helix DNA-binding domain"/>
    <property type="match status" value="1"/>
</dbReference>
<protein>
    <submittedName>
        <fullName evidence="4">Transcriptional regulator</fullName>
    </submittedName>
</protein>
<dbReference type="InterPro" id="IPR050679">
    <property type="entry name" value="Bact_HTH_transcr_reg"/>
</dbReference>
<dbReference type="RefSeq" id="WP_016575959.1">
    <property type="nucleotide sequence ID" value="NZ_BHXC01000006.1"/>
</dbReference>
<keyword evidence="3" id="KW-0804">Transcription</keyword>
<dbReference type="GO" id="GO:0003677">
    <property type="term" value="F:DNA binding"/>
    <property type="evidence" value="ECO:0007669"/>
    <property type="project" value="UniProtKB-KW"/>
</dbReference>
<dbReference type="STRING" id="68570.DC74_4459"/>
<dbReference type="SUPFAM" id="SSF46785">
    <property type="entry name" value="Winged helix' DNA-binding domain"/>
    <property type="match status" value="1"/>
</dbReference>
<dbReference type="SUPFAM" id="SSF64288">
    <property type="entry name" value="Chorismate lyase-like"/>
    <property type="match status" value="1"/>
</dbReference>
<dbReference type="InterPro" id="IPR000524">
    <property type="entry name" value="Tscrpt_reg_HTH_GntR"/>
</dbReference>
<gene>
    <name evidence="4" type="ORF">SALB_05317</name>
</gene>
<dbReference type="AlphaFoldDB" id="A0A059W029"/>
<dbReference type="CDD" id="cd07377">
    <property type="entry name" value="WHTH_GntR"/>
    <property type="match status" value="1"/>
</dbReference>
<dbReference type="PROSITE" id="PS50949">
    <property type="entry name" value="HTH_GNTR"/>
    <property type="match status" value="1"/>
</dbReference>